<comment type="caution">
    <text evidence="1">The sequence shown here is derived from an EMBL/GenBank/DDBJ whole genome shotgun (WGS) entry which is preliminary data.</text>
</comment>
<organism evidence="1 2">
    <name type="scientific">Caerostris darwini</name>
    <dbReference type="NCBI Taxonomy" id="1538125"/>
    <lineage>
        <taxon>Eukaryota</taxon>
        <taxon>Metazoa</taxon>
        <taxon>Ecdysozoa</taxon>
        <taxon>Arthropoda</taxon>
        <taxon>Chelicerata</taxon>
        <taxon>Arachnida</taxon>
        <taxon>Araneae</taxon>
        <taxon>Araneomorphae</taxon>
        <taxon>Entelegynae</taxon>
        <taxon>Araneoidea</taxon>
        <taxon>Araneidae</taxon>
        <taxon>Caerostris</taxon>
    </lineage>
</organism>
<protein>
    <submittedName>
        <fullName evidence="1">Uncharacterized protein</fullName>
    </submittedName>
</protein>
<keyword evidence="2" id="KW-1185">Reference proteome</keyword>
<dbReference type="AlphaFoldDB" id="A0AAV4TIF1"/>
<gene>
    <name evidence="1" type="ORF">CDAR_35871</name>
</gene>
<name>A0AAV4TIF1_9ARAC</name>
<proteinExistence type="predicted"/>
<dbReference type="Proteomes" id="UP001054837">
    <property type="component" value="Unassembled WGS sequence"/>
</dbReference>
<accession>A0AAV4TIF1</accession>
<evidence type="ECO:0000313" key="2">
    <source>
        <dbReference type="Proteomes" id="UP001054837"/>
    </source>
</evidence>
<reference evidence="1 2" key="1">
    <citation type="submission" date="2021-06" db="EMBL/GenBank/DDBJ databases">
        <title>Caerostris darwini draft genome.</title>
        <authorList>
            <person name="Kono N."/>
            <person name="Arakawa K."/>
        </authorList>
    </citation>
    <scope>NUCLEOTIDE SEQUENCE [LARGE SCALE GENOMIC DNA]</scope>
</reference>
<feature type="non-terminal residue" evidence="1">
    <location>
        <position position="1"/>
    </location>
</feature>
<evidence type="ECO:0000313" key="1">
    <source>
        <dbReference type="EMBL" id="GIY45231.1"/>
    </source>
</evidence>
<sequence>IIWGIGCVPSLCRKKIIIPFHKKDKNPEEIDNYRTVTLESLMSKPMERMVYNRLNWCLESHSLHAEEQLYPEAEWLTMYTYGSRVEQRINAGAEVFCDLFSVYDFVGRFAFTYDSKVEALRIAITQL</sequence>
<dbReference type="EMBL" id="BPLQ01009601">
    <property type="protein sequence ID" value="GIY45231.1"/>
    <property type="molecule type" value="Genomic_DNA"/>
</dbReference>